<evidence type="ECO:0000259" key="10">
    <source>
        <dbReference type="Pfam" id="PF25005"/>
    </source>
</evidence>
<dbReference type="InterPro" id="IPR036224">
    <property type="entry name" value="GINS_bundle-like_dom_sf"/>
</dbReference>
<reference evidence="11 12" key="1">
    <citation type="journal article" date="2013" name="MBio">
        <title>Genome sequencing of the plant pathogen Taphrina deformans, the causal agent of peach leaf curl.</title>
        <authorList>
            <person name="Cisse O.H."/>
            <person name="Almeida J.M.G.C.F."/>
            <person name="Fonseca A."/>
            <person name="Kumar A.A."/>
            <person name="Salojaervi J."/>
            <person name="Overmyer K."/>
            <person name="Hauser P.M."/>
            <person name="Pagni M."/>
        </authorList>
    </citation>
    <scope>NUCLEOTIDE SEQUENCE [LARGE SCALE GENOMIC DNA]</scope>
    <source>
        <strain evidence="12">PYCC 5710 / ATCC 11124 / CBS 356.35 / IMI 108563 / JCM 9778 / NBRC 8474</strain>
    </source>
</reference>
<keyword evidence="4 7" id="KW-0235">DNA replication</keyword>
<dbReference type="FunFam" id="1.20.58.1020:FF:000001">
    <property type="entry name" value="DNA replication complex GINS protein PSF2"/>
    <property type="match status" value="1"/>
</dbReference>
<dbReference type="GO" id="GO:0000811">
    <property type="term" value="C:GINS complex"/>
    <property type="evidence" value="ECO:0007669"/>
    <property type="project" value="TreeGrafter"/>
</dbReference>
<evidence type="ECO:0000256" key="1">
    <source>
        <dbReference type="ARBA" id="ARBA00004123"/>
    </source>
</evidence>
<evidence type="ECO:0000256" key="5">
    <source>
        <dbReference type="ARBA" id="ARBA00022829"/>
    </source>
</evidence>
<dbReference type="Gene3D" id="1.20.58.1020">
    <property type="match status" value="1"/>
</dbReference>
<dbReference type="SUPFAM" id="SSF158573">
    <property type="entry name" value="GINS helical bundle-like"/>
    <property type="match status" value="1"/>
</dbReference>
<sequence length="207" mass="23280">MALPKQLQSGFLPSELSFIAENEIVSIIPRQQLDAIELIDGPIPRMRPPQRAQVPLWLALLLKKQKRATIVPPSWLSVEELEVRAEEENRVDGSGEPSGFSALPYHWIALSDLILDAASDDVPDADTVRRLLRDLRETRQAKAREGLEVLEDKVLHMDNIGATEINEIRGIYSGTMDLLRQLQETRPDYDEDGDGDREMQEDGDSDG</sequence>
<keyword evidence="6 7" id="KW-0539">Nucleus</keyword>
<feature type="region of interest" description="Disordered" evidence="8">
    <location>
        <begin position="184"/>
        <end position="207"/>
    </location>
</feature>
<dbReference type="PANTHER" id="PTHR12772">
    <property type="entry name" value="DNA REPLICATION COMPLEX GINS PROTEIN PSF2"/>
    <property type="match status" value="1"/>
</dbReference>
<feature type="domain" description="DNA replication complex GINS protein PSF2 N-terminal" evidence="10">
    <location>
        <begin position="13"/>
        <end position="71"/>
    </location>
</feature>
<feature type="compositionally biased region" description="Acidic residues" evidence="8">
    <location>
        <begin position="189"/>
        <end position="207"/>
    </location>
</feature>
<comment type="caution">
    <text evidence="11">The sequence shown here is derived from an EMBL/GenBank/DDBJ whole genome shotgun (WGS) entry which is preliminary data.</text>
</comment>
<dbReference type="SUPFAM" id="SSF160059">
    <property type="entry name" value="PriA/YqbF domain"/>
    <property type="match status" value="1"/>
</dbReference>
<dbReference type="PANTHER" id="PTHR12772:SF0">
    <property type="entry name" value="DNA REPLICATION COMPLEX GINS PROTEIN PSF2"/>
    <property type="match status" value="1"/>
</dbReference>
<dbReference type="InterPro" id="IPR021151">
    <property type="entry name" value="GINS_A"/>
</dbReference>
<dbReference type="CDD" id="cd21694">
    <property type="entry name" value="GINS_B_Psf2"/>
    <property type="match status" value="1"/>
</dbReference>
<dbReference type="EMBL" id="CAHR02000043">
    <property type="protein sequence ID" value="CCG81518.1"/>
    <property type="molecule type" value="Genomic_DNA"/>
</dbReference>
<dbReference type="STRING" id="1097556.R4XB13"/>
<comment type="similarity">
    <text evidence="2 7">Belongs to the GINS2/PSF2 family.</text>
</comment>
<protein>
    <recommendedName>
        <fullName evidence="3 7">DNA replication complex GINS protein PSF2</fullName>
    </recommendedName>
</protein>
<gene>
    <name evidence="11" type="ORF">TAPDE_001355</name>
</gene>
<feature type="domain" description="GINS subunit" evidence="9">
    <location>
        <begin position="75"/>
        <end position="182"/>
    </location>
</feature>
<dbReference type="OrthoDB" id="1938138at2759"/>
<evidence type="ECO:0000313" key="11">
    <source>
        <dbReference type="EMBL" id="CCG81518.1"/>
    </source>
</evidence>
<dbReference type="CDD" id="cd11712">
    <property type="entry name" value="GINS_A_psf2"/>
    <property type="match status" value="1"/>
</dbReference>
<organism evidence="11 12">
    <name type="scientific">Taphrina deformans (strain PYCC 5710 / ATCC 11124 / CBS 356.35 / IMI 108563 / JCM 9778 / NBRC 8474)</name>
    <name type="common">Peach leaf curl fungus</name>
    <name type="synonym">Lalaria deformans</name>
    <dbReference type="NCBI Taxonomy" id="1097556"/>
    <lineage>
        <taxon>Eukaryota</taxon>
        <taxon>Fungi</taxon>
        <taxon>Dikarya</taxon>
        <taxon>Ascomycota</taxon>
        <taxon>Taphrinomycotina</taxon>
        <taxon>Taphrinomycetes</taxon>
        <taxon>Taphrinales</taxon>
        <taxon>Taphrinaceae</taxon>
        <taxon>Taphrina</taxon>
    </lineage>
</organism>
<evidence type="ECO:0000256" key="4">
    <source>
        <dbReference type="ARBA" id="ARBA00022705"/>
    </source>
</evidence>
<dbReference type="GO" id="GO:0006260">
    <property type="term" value="P:DNA replication"/>
    <property type="evidence" value="ECO:0007669"/>
    <property type="project" value="UniProtKB-KW"/>
</dbReference>
<dbReference type="GO" id="GO:0007059">
    <property type="term" value="P:chromosome segregation"/>
    <property type="evidence" value="ECO:0007669"/>
    <property type="project" value="UniProtKB-KW"/>
</dbReference>
<evidence type="ECO:0000256" key="2">
    <source>
        <dbReference type="ARBA" id="ARBA00010565"/>
    </source>
</evidence>
<dbReference type="FunFam" id="3.40.5.50:FF:000001">
    <property type="entry name" value="DNA replication complex GINS protein PSF2"/>
    <property type="match status" value="1"/>
</dbReference>
<accession>R4XB13</accession>
<dbReference type="Gene3D" id="3.40.5.50">
    <property type="match status" value="1"/>
</dbReference>
<dbReference type="AlphaFoldDB" id="R4XB13"/>
<proteinExistence type="inferred from homology"/>
<evidence type="ECO:0000259" key="9">
    <source>
        <dbReference type="Pfam" id="PF05916"/>
    </source>
</evidence>
<dbReference type="Pfam" id="PF25005">
    <property type="entry name" value="PSF2_N"/>
    <property type="match status" value="1"/>
</dbReference>
<comment type="subunit">
    <text evidence="7">Component of the GINS complex.</text>
</comment>
<dbReference type="Proteomes" id="UP000013776">
    <property type="component" value="Unassembled WGS sequence"/>
</dbReference>
<dbReference type="VEuPathDB" id="FungiDB:TAPDE_001355"/>
<dbReference type="PIRSF" id="PIRSF028998">
    <property type="entry name" value="GINS_Psf2_subgr"/>
    <property type="match status" value="1"/>
</dbReference>
<evidence type="ECO:0000256" key="8">
    <source>
        <dbReference type="SAM" id="MobiDB-lite"/>
    </source>
</evidence>
<dbReference type="GO" id="GO:0000727">
    <property type="term" value="P:double-strand break repair via break-induced replication"/>
    <property type="evidence" value="ECO:0007669"/>
    <property type="project" value="TreeGrafter"/>
</dbReference>
<dbReference type="InterPro" id="IPR056784">
    <property type="entry name" value="PSF2_N"/>
</dbReference>
<evidence type="ECO:0000256" key="7">
    <source>
        <dbReference type="PIRNR" id="PIRNR028998"/>
    </source>
</evidence>
<dbReference type="InterPro" id="IPR007257">
    <property type="entry name" value="GINS_Psf2"/>
</dbReference>
<keyword evidence="12" id="KW-1185">Reference proteome</keyword>
<dbReference type="eggNOG" id="KOG4071">
    <property type="taxonomic scope" value="Eukaryota"/>
</dbReference>
<evidence type="ECO:0000256" key="6">
    <source>
        <dbReference type="ARBA" id="ARBA00023242"/>
    </source>
</evidence>
<dbReference type="Pfam" id="PF05916">
    <property type="entry name" value="Sld5"/>
    <property type="match status" value="1"/>
</dbReference>
<evidence type="ECO:0000256" key="3">
    <source>
        <dbReference type="ARBA" id="ARBA00015139"/>
    </source>
</evidence>
<comment type="subcellular location">
    <subcellularLocation>
        <location evidence="1 7">Nucleus</location>
    </subcellularLocation>
</comment>
<evidence type="ECO:0000313" key="12">
    <source>
        <dbReference type="Proteomes" id="UP000013776"/>
    </source>
</evidence>
<name>R4XB13_TAPDE</name>
<keyword evidence="5" id="KW-0159">Chromosome partition</keyword>